<protein>
    <recommendedName>
        <fullName evidence="6">Recombinase family protein</fullName>
    </recommendedName>
</protein>
<dbReference type="PROSITE" id="PS51736">
    <property type="entry name" value="RECOMBINASES_3"/>
    <property type="match status" value="1"/>
</dbReference>
<organism evidence="5">
    <name type="scientific">uncultured Dysgonomonas sp</name>
    <dbReference type="NCBI Taxonomy" id="206096"/>
    <lineage>
        <taxon>Bacteria</taxon>
        <taxon>Pseudomonadati</taxon>
        <taxon>Bacteroidota</taxon>
        <taxon>Bacteroidia</taxon>
        <taxon>Bacteroidales</taxon>
        <taxon>Dysgonomonadaceae</taxon>
        <taxon>Dysgonomonas</taxon>
        <taxon>environmental samples</taxon>
    </lineage>
</organism>
<evidence type="ECO:0000313" key="5">
    <source>
        <dbReference type="EMBL" id="SBV95862.1"/>
    </source>
</evidence>
<proteinExistence type="predicted"/>
<dbReference type="InterPro" id="IPR006119">
    <property type="entry name" value="Resolv_N"/>
</dbReference>
<evidence type="ECO:0008006" key="6">
    <source>
        <dbReference type="Google" id="ProtNLM"/>
    </source>
</evidence>
<keyword evidence="2" id="KW-0233">DNA recombination</keyword>
<dbReference type="InterPro" id="IPR050639">
    <property type="entry name" value="SSR_resolvase"/>
</dbReference>
<dbReference type="GO" id="GO:0003677">
    <property type="term" value="F:DNA binding"/>
    <property type="evidence" value="ECO:0007669"/>
    <property type="project" value="UniProtKB-KW"/>
</dbReference>
<dbReference type="InterPro" id="IPR011109">
    <property type="entry name" value="DNA_bind_recombinase_dom"/>
</dbReference>
<dbReference type="InterPro" id="IPR038109">
    <property type="entry name" value="DNA_bind_recomb_sf"/>
</dbReference>
<name>A0A212J8U5_9BACT</name>
<dbReference type="Gene3D" id="3.90.1750.20">
    <property type="entry name" value="Putative Large Serine Recombinase, Chain B, Domain 2"/>
    <property type="match status" value="1"/>
</dbReference>
<gene>
    <name evidence="5" type="ORF">KL86DYS2_10987</name>
</gene>
<feature type="domain" description="Resolvase/invertase-type recombinase catalytic" evidence="3">
    <location>
        <begin position="35"/>
        <end position="185"/>
    </location>
</feature>
<dbReference type="AlphaFoldDB" id="A0A212J8U5"/>
<feature type="domain" description="Recombinase" evidence="4">
    <location>
        <begin position="192"/>
        <end position="320"/>
    </location>
</feature>
<dbReference type="SMART" id="SM00857">
    <property type="entry name" value="Resolvase"/>
    <property type="match status" value="1"/>
</dbReference>
<keyword evidence="1" id="KW-0238">DNA-binding</keyword>
<evidence type="ECO:0000259" key="4">
    <source>
        <dbReference type="PROSITE" id="PS51737"/>
    </source>
</evidence>
<sequence length="580" mass="65577">MKKTSFGTPEQKGNVTIYPAVPAEILRATRGHKMRVAAYVRVSTDSTGQEGSLTLQKEYYENYIKNNPEYEFAGIYEDDGVTATSVEKRKGFLTMIEDCRAGKIDLILTKSISRFARNLGDLLYYVNILNALNPPIEIHFETDRISTCGTSGEMFITLLGLFAQEESRLKSEAITWAVDNLFAQGKYYVFPILGYDKEKGRDNPLMINEAEAKIVRYCYASTVMGDSFAEIAKTMNTLGVKNKRGNVNWSPNGVVALLSNEKYAGDVRARKTITRSYKTHKSKRNEGEKPQYYRREHHEAIVPPLAYDVALRIIKNRRGNIDGIPYLKAVPEGVLKGFIVVNKNVRGYTLQDYSEASHSVYKMGDDTEVSIFADKASIFDLRSYDTVSTLSFDNHTKPTCSIKDNKITFNAACRKALHAEKAEILFHPEKAILALRCSLNEVPSKRTNEICITKPVHHSHFMPIALESAGLKAGYRYRIYGTKRTKENESIMLFDLRNAEIVPPKKGTYILPEKYNARYGDSYYENLAACGLYKIDIEGLWQALYESRPADSLAGQIVELTEFCQKSLAEFNFSENINNK</sequence>
<evidence type="ECO:0000256" key="2">
    <source>
        <dbReference type="ARBA" id="ARBA00023172"/>
    </source>
</evidence>
<dbReference type="PANTHER" id="PTHR30461">
    <property type="entry name" value="DNA-INVERTASE FROM LAMBDOID PROPHAGE"/>
    <property type="match status" value="1"/>
</dbReference>
<evidence type="ECO:0000256" key="1">
    <source>
        <dbReference type="ARBA" id="ARBA00023125"/>
    </source>
</evidence>
<dbReference type="Pfam" id="PF07508">
    <property type="entry name" value="Recombinase"/>
    <property type="match status" value="1"/>
</dbReference>
<reference evidence="5" key="1">
    <citation type="submission" date="2016-04" db="EMBL/GenBank/DDBJ databases">
        <authorList>
            <person name="Evans L.H."/>
            <person name="Alamgir A."/>
            <person name="Owens N."/>
            <person name="Weber N.D."/>
            <person name="Virtaneva K."/>
            <person name="Barbian K."/>
            <person name="Babar A."/>
            <person name="Rosenke K."/>
        </authorList>
    </citation>
    <scope>NUCLEOTIDE SEQUENCE</scope>
    <source>
        <strain evidence="5">86-2</strain>
    </source>
</reference>
<dbReference type="EMBL" id="FLUL01000001">
    <property type="protein sequence ID" value="SBV95862.1"/>
    <property type="molecule type" value="Genomic_DNA"/>
</dbReference>
<dbReference type="RefSeq" id="WP_296947713.1">
    <property type="nucleotide sequence ID" value="NZ_LT599021.1"/>
</dbReference>
<dbReference type="CDD" id="cd00338">
    <property type="entry name" value="Ser_Recombinase"/>
    <property type="match status" value="1"/>
</dbReference>
<dbReference type="Pfam" id="PF00239">
    <property type="entry name" value="Resolvase"/>
    <property type="match status" value="1"/>
</dbReference>
<dbReference type="PROSITE" id="PS51737">
    <property type="entry name" value="RECOMBINASE_DNA_BIND"/>
    <property type="match status" value="1"/>
</dbReference>
<dbReference type="GO" id="GO:0000150">
    <property type="term" value="F:DNA strand exchange activity"/>
    <property type="evidence" value="ECO:0007669"/>
    <property type="project" value="InterPro"/>
</dbReference>
<accession>A0A212J8U5</accession>
<evidence type="ECO:0000259" key="3">
    <source>
        <dbReference type="PROSITE" id="PS51736"/>
    </source>
</evidence>
<dbReference type="PANTHER" id="PTHR30461:SF2">
    <property type="entry name" value="SERINE RECOMBINASE PINE-RELATED"/>
    <property type="match status" value="1"/>
</dbReference>
<dbReference type="InterPro" id="IPR036162">
    <property type="entry name" value="Resolvase-like_N_sf"/>
</dbReference>
<dbReference type="SUPFAM" id="SSF53041">
    <property type="entry name" value="Resolvase-like"/>
    <property type="match status" value="1"/>
</dbReference>
<dbReference type="Gene3D" id="3.40.50.1390">
    <property type="entry name" value="Resolvase, N-terminal catalytic domain"/>
    <property type="match status" value="1"/>
</dbReference>